<evidence type="ECO:0000313" key="3">
    <source>
        <dbReference type="Proteomes" id="UP001138500"/>
    </source>
</evidence>
<feature type="region of interest" description="Disordered" evidence="1">
    <location>
        <begin position="227"/>
        <end position="255"/>
    </location>
</feature>
<evidence type="ECO:0000256" key="1">
    <source>
        <dbReference type="SAM" id="MobiDB-lite"/>
    </source>
</evidence>
<dbReference type="EMBL" id="RIBY02001867">
    <property type="protein sequence ID" value="KAH9827713.1"/>
    <property type="molecule type" value="Genomic_DNA"/>
</dbReference>
<name>A0A9W7SSU9_9PEZI</name>
<reference evidence="2 3" key="2">
    <citation type="journal article" date="2021" name="Curr. Genet.">
        <title>Genetic response to nitrogen starvation in the aggressive Eucalyptus foliar pathogen Teratosphaeria destructans.</title>
        <authorList>
            <person name="Havenga M."/>
            <person name="Wingfield B.D."/>
            <person name="Wingfield M.J."/>
            <person name="Dreyer L.L."/>
            <person name="Roets F."/>
            <person name="Aylward J."/>
        </authorList>
    </citation>
    <scope>NUCLEOTIDE SEQUENCE [LARGE SCALE GENOMIC DNA]</scope>
    <source>
        <strain evidence="2">CMW44962</strain>
    </source>
</reference>
<gene>
    <name evidence="2" type="ORF">Tdes44962_MAKER00439</name>
</gene>
<sequence>MCKSLAIHHTCTHTIPFRLSTCRGTYAHPTLKPHPHPHPPPSKPGCTSLPTLTLLSTTPCGTCLATSLHTRLEQDLAATKELHSSHGETNGQCPPPLPPAPAIREAEAQFDRESWALQRRFPTGRFKVFRRPERGLRVRRGSLLRCEVRAEDVVVRACGTLEQELAAAEGEEPGEVRECGEGVGRAGEAVVEEEEEDGVLGGGGSDWRAPASVAGAHVASAGAVRKVEDLPPCPRRRAPDPPTRAAPQQPCDSFVQTAGLRRKAKVASMRRKAKGQGDDFGEDWFKCVRASLAVV</sequence>
<keyword evidence="3" id="KW-1185">Reference proteome</keyword>
<dbReference type="OrthoDB" id="3912802at2759"/>
<dbReference type="Proteomes" id="UP001138500">
    <property type="component" value="Unassembled WGS sequence"/>
</dbReference>
<comment type="caution">
    <text evidence="2">The sequence shown here is derived from an EMBL/GenBank/DDBJ whole genome shotgun (WGS) entry which is preliminary data.</text>
</comment>
<evidence type="ECO:0000313" key="2">
    <source>
        <dbReference type="EMBL" id="KAH9827713.1"/>
    </source>
</evidence>
<dbReference type="AlphaFoldDB" id="A0A9W7SSU9"/>
<accession>A0A9W7SSU9</accession>
<organism evidence="2 3">
    <name type="scientific">Teratosphaeria destructans</name>
    <dbReference type="NCBI Taxonomy" id="418781"/>
    <lineage>
        <taxon>Eukaryota</taxon>
        <taxon>Fungi</taxon>
        <taxon>Dikarya</taxon>
        <taxon>Ascomycota</taxon>
        <taxon>Pezizomycotina</taxon>
        <taxon>Dothideomycetes</taxon>
        <taxon>Dothideomycetidae</taxon>
        <taxon>Mycosphaerellales</taxon>
        <taxon>Teratosphaeriaceae</taxon>
        <taxon>Teratosphaeria</taxon>
    </lineage>
</organism>
<protein>
    <submittedName>
        <fullName evidence="2">Uncharacterized protein</fullName>
    </submittedName>
</protein>
<reference evidence="2 3" key="1">
    <citation type="journal article" date="2018" name="IMA Fungus">
        <title>IMA Genome-F 10: Nine draft genome sequences of Claviceps purpurea s.lat., including C. arundinis, C. humidiphila, and C. cf. spartinae, pseudomolecules for the pitch canker pathogen Fusarium circinatum, draft genome of Davidsoniella eucalypti, Grosmannia galeiformis, Quambalaria eucalypti, and Teratosphaeria destructans.</title>
        <authorList>
            <person name="Wingfield B.D."/>
            <person name="Liu M."/>
            <person name="Nguyen H.D."/>
            <person name="Lane F.A."/>
            <person name="Morgan S.W."/>
            <person name="De Vos L."/>
            <person name="Wilken P.M."/>
            <person name="Duong T.A."/>
            <person name="Aylward J."/>
            <person name="Coetzee M.P."/>
            <person name="Dadej K."/>
            <person name="De Beer Z.W."/>
            <person name="Findlay W."/>
            <person name="Havenga M."/>
            <person name="Kolarik M."/>
            <person name="Menzies J.G."/>
            <person name="Naidoo K."/>
            <person name="Pochopski O."/>
            <person name="Shoukouhi P."/>
            <person name="Santana Q.C."/>
            <person name="Seifert K.A."/>
            <person name="Soal N."/>
            <person name="Steenkamp E.T."/>
            <person name="Tatham C.T."/>
            <person name="van der Nest M.A."/>
            <person name="Wingfield M.J."/>
        </authorList>
    </citation>
    <scope>NUCLEOTIDE SEQUENCE [LARGE SCALE GENOMIC DNA]</scope>
    <source>
        <strain evidence="2">CMW44962</strain>
    </source>
</reference>
<proteinExistence type="predicted"/>
<feature type="region of interest" description="Disordered" evidence="1">
    <location>
        <begin position="187"/>
        <end position="206"/>
    </location>
</feature>
<feature type="region of interest" description="Disordered" evidence="1">
    <location>
        <begin position="81"/>
        <end position="101"/>
    </location>
</feature>